<reference evidence="3 4" key="1">
    <citation type="submission" date="2019-12" db="EMBL/GenBank/DDBJ databases">
        <title>Rhizobium genotypes associated with high levels of biological nitrogen fixation by grain legumes in a temperate-maritime cropping system.</title>
        <authorList>
            <person name="Maluk M."/>
            <person name="Francesc Ferrando Molina F."/>
            <person name="Lopez Del Egido L."/>
            <person name="Lafos M."/>
            <person name="Langarica-Fuentes A."/>
            <person name="Gebre Yohannes G."/>
            <person name="Young M.W."/>
            <person name="Martin P."/>
            <person name="Gantlett R."/>
            <person name="Kenicer G."/>
            <person name="Hawes C."/>
            <person name="Begg G.S."/>
            <person name="Quilliam R.S."/>
            <person name="Squire G.R."/>
            <person name="Poole P.S."/>
            <person name="Young P.W."/>
            <person name="Iannetta P.M."/>
            <person name="James E.K."/>
        </authorList>
    </citation>
    <scope>NUCLEOTIDE SEQUENCE [LARGE SCALE GENOMIC DNA]</scope>
    <source>
        <strain evidence="3 4">JHI1118</strain>
    </source>
</reference>
<proteinExistence type="inferred from homology"/>
<comment type="similarity">
    <text evidence="1">Belongs to the universal stress protein A family.</text>
</comment>
<comment type="caution">
    <text evidence="3">The sequence shown here is derived from an EMBL/GenBank/DDBJ whole genome shotgun (WGS) entry which is preliminary data.</text>
</comment>
<feature type="domain" description="UspA" evidence="2">
    <location>
        <begin position="154"/>
        <end position="276"/>
    </location>
</feature>
<sequence length="278" mass="29905">MSYKTVLSVVAARHDDDDLQTAISFCEATNAHLVLLVLGFGAMPPYSGYGDTSASIWVSERERETAELTARVAAIKAKLAVAGISSEVEEFFCDFPWSSDLLGQRALYADVTLIGGRMASDENLRGFIVDGALFHSPTPALVVPQGSPLAWPPRKILLAWDSGDDAGRVVRQSIGLLNRAERVHVTMVDPVASPGRQGEEPGADIAAYLARHGVNVAVDVIAGGRRPIDDVLRQHAIDIGADLLVMGCYGHSRLRERILGGVTRSMLEHANLPILMGR</sequence>
<evidence type="ECO:0000313" key="4">
    <source>
        <dbReference type="Proteomes" id="UP000483035"/>
    </source>
</evidence>
<protein>
    <submittedName>
        <fullName evidence="3">Universal stress protein</fullName>
    </submittedName>
</protein>
<dbReference type="InterPro" id="IPR006015">
    <property type="entry name" value="Universal_stress_UspA"/>
</dbReference>
<evidence type="ECO:0000256" key="1">
    <source>
        <dbReference type="ARBA" id="ARBA00008791"/>
    </source>
</evidence>
<dbReference type="SUPFAM" id="SSF52402">
    <property type="entry name" value="Adenine nucleotide alpha hydrolases-like"/>
    <property type="match status" value="1"/>
</dbReference>
<dbReference type="Gene3D" id="3.40.50.12370">
    <property type="match status" value="1"/>
</dbReference>
<dbReference type="CDD" id="cd00293">
    <property type="entry name" value="USP-like"/>
    <property type="match status" value="1"/>
</dbReference>
<gene>
    <name evidence="3" type="ORF">GR212_33160</name>
</gene>
<organism evidence="3 4">
    <name type="scientific">Rhizobium lusitanum</name>
    <dbReference type="NCBI Taxonomy" id="293958"/>
    <lineage>
        <taxon>Bacteria</taxon>
        <taxon>Pseudomonadati</taxon>
        <taxon>Pseudomonadota</taxon>
        <taxon>Alphaproteobacteria</taxon>
        <taxon>Hyphomicrobiales</taxon>
        <taxon>Rhizobiaceae</taxon>
        <taxon>Rhizobium/Agrobacterium group</taxon>
        <taxon>Rhizobium</taxon>
    </lineage>
</organism>
<dbReference type="Pfam" id="PF00582">
    <property type="entry name" value="Usp"/>
    <property type="match status" value="1"/>
</dbReference>
<accession>A0A6L9UEJ6</accession>
<dbReference type="RefSeq" id="WP_163993644.1">
    <property type="nucleotide sequence ID" value="NZ_WUEY01000030.1"/>
</dbReference>
<dbReference type="PANTHER" id="PTHR46268:SF15">
    <property type="entry name" value="UNIVERSAL STRESS PROTEIN HP_0031"/>
    <property type="match status" value="1"/>
</dbReference>
<dbReference type="PANTHER" id="PTHR46268">
    <property type="entry name" value="STRESS RESPONSE PROTEIN NHAX"/>
    <property type="match status" value="1"/>
</dbReference>
<dbReference type="Proteomes" id="UP000483035">
    <property type="component" value="Unassembled WGS sequence"/>
</dbReference>
<dbReference type="EMBL" id="WUEY01000030">
    <property type="protein sequence ID" value="NEI74403.1"/>
    <property type="molecule type" value="Genomic_DNA"/>
</dbReference>
<dbReference type="InterPro" id="IPR006016">
    <property type="entry name" value="UspA"/>
</dbReference>
<evidence type="ECO:0000313" key="3">
    <source>
        <dbReference type="EMBL" id="NEI74403.1"/>
    </source>
</evidence>
<dbReference type="AlphaFoldDB" id="A0A6L9UEJ6"/>
<evidence type="ECO:0000259" key="2">
    <source>
        <dbReference type="Pfam" id="PF00582"/>
    </source>
</evidence>
<name>A0A6L9UEJ6_9HYPH</name>
<dbReference type="PRINTS" id="PR01438">
    <property type="entry name" value="UNVRSLSTRESS"/>
</dbReference>